<gene>
    <name evidence="1" type="ORF">CHPC1151_0017</name>
</gene>
<dbReference type="Proteomes" id="UP000223410">
    <property type="component" value="Segment"/>
</dbReference>
<sequence length="239" mass="27988">MITKIKEYIAFGDFNSRDAGWYLQKREAPTPGEKEIVESIPYMQGELDFSSVLGERVFEPREITYEFKLPFKEYEDRKTAERMIKSQMVTKTGQKLFDTHDRRYYWMGKVKHIKVADDPIKKNLVATIVFKCYPFAFHEDEYFDDVWDTFDFNNDFSVWTKWEVSGEKSIYFVNCGDTSISPTIKCSSNFNLIDDNGTIYNFKKGENTDFTLILKPGVNYFTAQGDGYISMHFSIEVMA</sequence>
<evidence type="ECO:0000313" key="1">
    <source>
        <dbReference type="EMBL" id="APC45883.1"/>
    </source>
</evidence>
<keyword evidence="2" id="KW-1185">Reference proteome</keyword>
<evidence type="ECO:0008006" key="3">
    <source>
        <dbReference type="Google" id="ProtNLM"/>
    </source>
</evidence>
<evidence type="ECO:0000313" key="2">
    <source>
        <dbReference type="Proteomes" id="UP000223410"/>
    </source>
</evidence>
<accession>A0A1L2JXU4</accession>
<protein>
    <recommendedName>
        <fullName evidence="3">Distal tail protein</fullName>
    </recommendedName>
</protein>
<dbReference type="EMBL" id="KX879643">
    <property type="protein sequence ID" value="APC45883.1"/>
    <property type="molecule type" value="Genomic_DNA"/>
</dbReference>
<organism evidence="1 2">
    <name type="scientific">Streptococcus phage CHPC1151</name>
    <dbReference type="NCBI Taxonomy" id="1913083"/>
    <lineage>
        <taxon>Viruses</taxon>
        <taxon>Duplodnaviria</taxon>
        <taxon>Heunggongvirae</taxon>
        <taxon>Uroviricota</taxon>
        <taxon>Caudoviricetes</taxon>
        <taxon>Aliceevansviridae</taxon>
        <taxon>Vansinderenvirus</taxon>
        <taxon>Vansinderenvirus CHPC1232</taxon>
    </lineage>
</organism>
<reference evidence="1 2" key="1">
    <citation type="journal article" date="2016" name="Appl. Environ. Microbiol.">
        <title>Novel variants of Streptococcus thermophilus bacteriophages indicate genetic recombination across phages from different bacterial species.</title>
        <authorList>
            <person name="Szymczak P."/>
            <person name="Janzen T."/>
            <person name="Neves A.R."/>
            <person name="Kot W."/>
            <person name="Hansen L.H."/>
            <person name="Lametsch R."/>
            <person name="Neve H."/>
            <person name="Franz C.M."/>
            <person name="Vogensen F.K."/>
        </authorList>
    </citation>
    <scope>NUCLEOTIDE SEQUENCE [LARGE SCALE GENOMIC DNA]</scope>
    <source>
        <strain evidence="1 2">CHPC1151</strain>
    </source>
</reference>
<dbReference type="Gene3D" id="2.40.30.200">
    <property type="match status" value="1"/>
</dbReference>
<name>A0A1L2JXU4_9CAUD</name>
<proteinExistence type="predicted"/>